<reference evidence="1 2" key="1">
    <citation type="journal article" date="2013" name="Curr. Biol.">
        <title>The Genome of the Foraminiferan Reticulomyxa filosa.</title>
        <authorList>
            <person name="Glockner G."/>
            <person name="Hulsmann N."/>
            <person name="Schleicher M."/>
            <person name="Noegel A.A."/>
            <person name="Eichinger L."/>
            <person name="Gallinger C."/>
            <person name="Pawlowski J."/>
            <person name="Sierra R."/>
            <person name="Euteneuer U."/>
            <person name="Pillet L."/>
            <person name="Moustafa A."/>
            <person name="Platzer M."/>
            <person name="Groth M."/>
            <person name="Szafranski K."/>
            <person name="Schliwa M."/>
        </authorList>
    </citation>
    <scope>NUCLEOTIDE SEQUENCE [LARGE SCALE GENOMIC DNA]</scope>
</reference>
<proteinExistence type="predicted"/>
<dbReference type="Gene3D" id="1.25.10.10">
    <property type="entry name" value="Leucine-rich Repeat Variant"/>
    <property type="match status" value="1"/>
</dbReference>
<evidence type="ECO:0000313" key="1">
    <source>
        <dbReference type="EMBL" id="ETN98241.1"/>
    </source>
</evidence>
<dbReference type="SUPFAM" id="SSF48371">
    <property type="entry name" value="ARM repeat"/>
    <property type="match status" value="1"/>
</dbReference>
<protein>
    <submittedName>
        <fullName evidence="1">Uncharacterized protein</fullName>
    </submittedName>
</protein>
<dbReference type="EMBL" id="ASPP01047276">
    <property type="protein sequence ID" value="ETN98241.1"/>
    <property type="molecule type" value="Genomic_DNA"/>
</dbReference>
<dbReference type="AlphaFoldDB" id="X6LAS9"/>
<feature type="non-terminal residue" evidence="1">
    <location>
        <position position="677"/>
    </location>
</feature>
<comment type="caution">
    <text evidence="1">The sequence shown here is derived from an EMBL/GenBank/DDBJ whole genome shotgun (WGS) entry which is preliminary data.</text>
</comment>
<name>X6LAS9_RETFI</name>
<dbReference type="InterPro" id="IPR016024">
    <property type="entry name" value="ARM-type_fold"/>
</dbReference>
<sequence length="677" mass="79031">LFDCLLNKLNAINNDVEIEKPLSELNGLEPDDFFMWSTKNKDYDSYIRVLRKIVLQLDETKLDEFFQFLKEIFDYCDDYVYISYVKILEAISLKFNKWHMGSLNFLHAKGLDTSNLDERQLAHLLRYIEDRIKTDNFALDVTSFKKKILRLNGTRLHNLFQEGFNHKDYHVRHSYGKLLESIASELNEQQIRSIFGLLLKGPNNKYANIRCLYAKVLQEIVSKLSGTQLHNLPSILKEKFNNKYYEVQYLCVKIPEKISCIKILQTISPKLNNEQIDSLLQYLGYESNHGDDSTHNSCAKILRTISPKLNTEQINSLLQCLENGFNDGDDSIHNSCAKILQTISPKLNNKQLSNILQCLSNRFNLNDDNLQNSSQKIFGIITARLKKGSLNETVEYLEYESKDYDIKSWILYTKIMPSISKELNEQQLDITFNFRMNELLLEMIVLESNETQLNNLLYYLQNKFKNRILSNLNERKIDTFKILMDGINNTNYEVRNLYVNVLVTKLNDEQLCLLINNFLKDTPVSDKANSVLSKISDDMWRRVVITTLNTKIEMGKKNIEMELLALCLLKYNPRIQFTHNNNDNIINSEAFKELIDCCNKQAMKLGFSIQQKWSDYDTLQIKLQLQQSNSYIYKGLNAFIHEAAKLSDMKSSLECHPIHNKHWDTARYCIEQGAWID</sequence>
<evidence type="ECO:0000313" key="2">
    <source>
        <dbReference type="Proteomes" id="UP000023152"/>
    </source>
</evidence>
<dbReference type="Proteomes" id="UP000023152">
    <property type="component" value="Unassembled WGS sequence"/>
</dbReference>
<feature type="non-terminal residue" evidence="1">
    <location>
        <position position="1"/>
    </location>
</feature>
<dbReference type="InterPro" id="IPR011989">
    <property type="entry name" value="ARM-like"/>
</dbReference>
<dbReference type="OrthoDB" id="539213at2759"/>
<keyword evidence="2" id="KW-1185">Reference proteome</keyword>
<organism evidence="1 2">
    <name type="scientific">Reticulomyxa filosa</name>
    <dbReference type="NCBI Taxonomy" id="46433"/>
    <lineage>
        <taxon>Eukaryota</taxon>
        <taxon>Sar</taxon>
        <taxon>Rhizaria</taxon>
        <taxon>Retaria</taxon>
        <taxon>Foraminifera</taxon>
        <taxon>Monothalamids</taxon>
        <taxon>Reticulomyxidae</taxon>
        <taxon>Reticulomyxa</taxon>
    </lineage>
</organism>
<accession>X6LAS9</accession>
<gene>
    <name evidence="1" type="ORF">RFI_39269</name>
</gene>